<reference evidence="2 3" key="1">
    <citation type="submission" date="2018-04" db="EMBL/GenBank/DDBJ databases">
        <title>Massilia violaceinigra sp. nov., a novel purple-pigmented bacterium isolated from Tianshan glacier, Xinjiang, China.</title>
        <authorList>
            <person name="Wang H."/>
        </authorList>
    </citation>
    <scope>NUCLEOTIDE SEQUENCE [LARGE SCALE GENOMIC DNA]</scope>
    <source>
        <strain evidence="2 3">B448-2</strain>
    </source>
</reference>
<dbReference type="OrthoDB" id="5986644at2"/>
<comment type="caution">
    <text evidence="2">The sequence shown here is derived from an EMBL/GenBank/DDBJ whole genome shotgun (WGS) entry which is preliminary data.</text>
</comment>
<feature type="chain" id="PRO_5015606728" evidence="1">
    <location>
        <begin position="19"/>
        <end position="138"/>
    </location>
</feature>
<evidence type="ECO:0000313" key="2">
    <source>
        <dbReference type="EMBL" id="PWF43087.1"/>
    </source>
</evidence>
<dbReference type="AlphaFoldDB" id="A0A2U2HFG6"/>
<dbReference type="EMBL" id="PXWF02000287">
    <property type="protein sequence ID" value="PWF43087.1"/>
    <property type="molecule type" value="Genomic_DNA"/>
</dbReference>
<accession>A0A2U2HFG6</accession>
<sequence length="138" mass="12996">MKSLTALLLACALGGANAAAPGDELSTASALVAGGGALVVFGSLSAVAASGEAVVTSVEAVGGSTVVLLASASDTASAAVKIGARGARGASLAVGQTVSVVAMSTGHALVASGEVVAFVPNAIGGEPLRHSRVDSARR</sequence>
<organism evidence="2 3">
    <name type="scientific">Massilia glaciei</name>
    <dbReference type="NCBI Taxonomy" id="1524097"/>
    <lineage>
        <taxon>Bacteria</taxon>
        <taxon>Pseudomonadati</taxon>
        <taxon>Pseudomonadota</taxon>
        <taxon>Betaproteobacteria</taxon>
        <taxon>Burkholderiales</taxon>
        <taxon>Oxalobacteraceae</taxon>
        <taxon>Telluria group</taxon>
        <taxon>Massilia</taxon>
    </lineage>
</organism>
<keyword evidence="3" id="KW-1185">Reference proteome</keyword>
<protein>
    <submittedName>
        <fullName evidence="2">Uncharacterized protein</fullName>
    </submittedName>
</protein>
<proteinExistence type="predicted"/>
<feature type="signal peptide" evidence="1">
    <location>
        <begin position="1"/>
        <end position="18"/>
    </location>
</feature>
<evidence type="ECO:0000256" key="1">
    <source>
        <dbReference type="SAM" id="SignalP"/>
    </source>
</evidence>
<keyword evidence="1" id="KW-0732">Signal</keyword>
<name>A0A2U2HFG6_9BURK</name>
<dbReference type="RefSeq" id="WP_106759447.1">
    <property type="nucleotide sequence ID" value="NZ_PXWF02000287.1"/>
</dbReference>
<gene>
    <name evidence="2" type="ORF">C7C56_021785</name>
</gene>
<dbReference type="Proteomes" id="UP000241421">
    <property type="component" value="Unassembled WGS sequence"/>
</dbReference>
<evidence type="ECO:0000313" key="3">
    <source>
        <dbReference type="Proteomes" id="UP000241421"/>
    </source>
</evidence>